<dbReference type="InterPro" id="IPR036388">
    <property type="entry name" value="WH-like_DNA-bd_sf"/>
</dbReference>
<proteinExistence type="predicted"/>
<dbReference type="RefSeq" id="WP_188678373.1">
    <property type="nucleotide sequence ID" value="NZ_BMGP01000004.1"/>
</dbReference>
<dbReference type="InterPro" id="IPR000551">
    <property type="entry name" value="MerR-type_HTH_dom"/>
</dbReference>
<dbReference type="Proteomes" id="UP000598775">
    <property type="component" value="Unassembled WGS sequence"/>
</dbReference>
<dbReference type="Pfam" id="PF13411">
    <property type="entry name" value="MerR_1"/>
    <property type="match status" value="1"/>
</dbReference>
<dbReference type="InterPro" id="IPR009057">
    <property type="entry name" value="Homeodomain-like_sf"/>
</dbReference>
<dbReference type="GO" id="GO:0006355">
    <property type="term" value="P:regulation of DNA-templated transcription"/>
    <property type="evidence" value="ECO:0007669"/>
    <property type="project" value="InterPro"/>
</dbReference>
<organism evidence="2 3">
    <name type="scientific">Subtercola lobariae</name>
    <dbReference type="NCBI Taxonomy" id="1588641"/>
    <lineage>
        <taxon>Bacteria</taxon>
        <taxon>Bacillati</taxon>
        <taxon>Actinomycetota</taxon>
        <taxon>Actinomycetes</taxon>
        <taxon>Micrococcales</taxon>
        <taxon>Microbacteriaceae</taxon>
        <taxon>Subtercola</taxon>
    </lineage>
</organism>
<dbReference type="InterPro" id="IPR007367">
    <property type="entry name" value="DUF433"/>
</dbReference>
<name>A0A917EY13_9MICO</name>
<evidence type="ECO:0000259" key="1">
    <source>
        <dbReference type="Pfam" id="PF13411"/>
    </source>
</evidence>
<keyword evidence="3" id="KW-1185">Reference proteome</keyword>
<reference evidence="2 3" key="1">
    <citation type="journal article" date="2014" name="Int. J. Syst. Evol. Microbiol.">
        <title>Complete genome sequence of Corynebacterium casei LMG S-19264T (=DSM 44701T), isolated from a smear-ripened cheese.</title>
        <authorList>
            <consortium name="US DOE Joint Genome Institute (JGI-PGF)"/>
            <person name="Walter F."/>
            <person name="Albersmeier A."/>
            <person name="Kalinowski J."/>
            <person name="Ruckert C."/>
        </authorList>
    </citation>
    <scope>NUCLEOTIDE SEQUENCE [LARGE SCALE GENOMIC DNA]</scope>
    <source>
        <strain evidence="2 3">CGMCC 1.12976</strain>
    </source>
</reference>
<evidence type="ECO:0000313" key="2">
    <source>
        <dbReference type="EMBL" id="GGF29070.1"/>
    </source>
</evidence>
<dbReference type="GO" id="GO:0003677">
    <property type="term" value="F:DNA binding"/>
    <property type="evidence" value="ECO:0007669"/>
    <property type="project" value="InterPro"/>
</dbReference>
<evidence type="ECO:0000313" key="3">
    <source>
        <dbReference type="Proteomes" id="UP000598775"/>
    </source>
</evidence>
<accession>A0A917EY13</accession>
<dbReference type="EMBL" id="BMGP01000004">
    <property type="protein sequence ID" value="GGF29070.1"/>
    <property type="molecule type" value="Genomic_DNA"/>
</dbReference>
<dbReference type="Pfam" id="PF04255">
    <property type="entry name" value="DUF433"/>
    <property type="match status" value="1"/>
</dbReference>
<sequence length="204" mass="22653">MSFPTRLTTKMTGTTRAQLAYWRKHAILVPEIESAQRPYLYSFRDIVDLRVFAYLRGTYSLAMIRKMLSTLRELDMVERPGSYELVTMGSSIAVRVQDGTVVDLVKQPGNTTVGTLADVFGEFVTVGGKKIDDLFRPREGVQVDPRRLGGWPTIAGTRIPFDTIADLISDGSIAPDKVGRFYPGVTAKDARDALDYQASIRKAS</sequence>
<dbReference type="SUPFAM" id="SSF46689">
    <property type="entry name" value="Homeodomain-like"/>
    <property type="match status" value="1"/>
</dbReference>
<comment type="caution">
    <text evidence="2">The sequence shown here is derived from an EMBL/GenBank/DDBJ whole genome shotgun (WGS) entry which is preliminary data.</text>
</comment>
<feature type="domain" description="HTH merR-type" evidence="1">
    <location>
        <begin position="10"/>
        <end position="69"/>
    </location>
</feature>
<dbReference type="Gene3D" id="1.10.10.10">
    <property type="entry name" value="Winged helix-like DNA-binding domain superfamily/Winged helix DNA-binding domain"/>
    <property type="match status" value="1"/>
</dbReference>
<protein>
    <recommendedName>
        <fullName evidence="1">HTH merR-type domain-containing protein</fullName>
    </recommendedName>
</protein>
<gene>
    <name evidence="2" type="ORF">GCM10011399_22720</name>
</gene>
<dbReference type="AlphaFoldDB" id="A0A917EY13"/>
<dbReference type="Gene3D" id="1.10.1660.10">
    <property type="match status" value="1"/>
</dbReference>